<dbReference type="GO" id="GO:0005815">
    <property type="term" value="C:microtubule organizing center"/>
    <property type="evidence" value="ECO:0007669"/>
    <property type="project" value="TreeGrafter"/>
</dbReference>
<proteinExistence type="inferred from homology"/>
<dbReference type="GO" id="GO:1990904">
    <property type="term" value="C:ribonucleoprotein complex"/>
    <property type="evidence" value="ECO:0007669"/>
    <property type="project" value="UniProtKB-KW"/>
</dbReference>
<reference evidence="5" key="1">
    <citation type="journal article" date="2017" name="Genome Biol.">
        <title>Comparative genomics reveals high biological diversity and specific adaptations in the industrially and medically important fungal genus Aspergillus.</title>
        <authorList>
            <person name="de Vries R.P."/>
            <person name="Riley R."/>
            <person name="Wiebenga A."/>
            <person name="Aguilar-Osorio G."/>
            <person name="Amillis S."/>
            <person name="Uchima C.A."/>
            <person name="Anderluh G."/>
            <person name="Asadollahi M."/>
            <person name="Askin M."/>
            <person name="Barry K."/>
            <person name="Battaglia E."/>
            <person name="Bayram O."/>
            <person name="Benocci T."/>
            <person name="Braus-Stromeyer S.A."/>
            <person name="Caldana C."/>
            <person name="Canovas D."/>
            <person name="Cerqueira G.C."/>
            <person name="Chen F."/>
            <person name="Chen W."/>
            <person name="Choi C."/>
            <person name="Clum A."/>
            <person name="Dos Santos R.A."/>
            <person name="Damasio A.R."/>
            <person name="Diallinas G."/>
            <person name="Emri T."/>
            <person name="Fekete E."/>
            <person name="Flipphi M."/>
            <person name="Freyberg S."/>
            <person name="Gallo A."/>
            <person name="Gournas C."/>
            <person name="Habgood R."/>
            <person name="Hainaut M."/>
            <person name="Harispe M.L."/>
            <person name="Henrissat B."/>
            <person name="Hilden K.S."/>
            <person name="Hope R."/>
            <person name="Hossain A."/>
            <person name="Karabika E."/>
            <person name="Karaffa L."/>
            <person name="Karanyi Z."/>
            <person name="Krasevec N."/>
            <person name="Kuo A."/>
            <person name="Kusch H."/>
            <person name="LaButti K."/>
            <person name="Lagendijk E.L."/>
            <person name="Lapidus A."/>
            <person name="Levasseur A."/>
            <person name="Lindquist E."/>
            <person name="Lipzen A."/>
            <person name="Logrieco A.F."/>
            <person name="MacCabe A."/>
            <person name="Maekelae M.R."/>
            <person name="Malavazi I."/>
            <person name="Melin P."/>
            <person name="Meyer V."/>
            <person name="Mielnichuk N."/>
            <person name="Miskei M."/>
            <person name="Molnar A.P."/>
            <person name="Mule G."/>
            <person name="Ngan C.Y."/>
            <person name="Orejas M."/>
            <person name="Orosz E."/>
            <person name="Ouedraogo J.P."/>
            <person name="Overkamp K.M."/>
            <person name="Park H.-S."/>
            <person name="Perrone G."/>
            <person name="Piumi F."/>
            <person name="Punt P.J."/>
            <person name="Ram A.F."/>
            <person name="Ramon A."/>
            <person name="Rauscher S."/>
            <person name="Record E."/>
            <person name="Riano-Pachon D.M."/>
            <person name="Robert V."/>
            <person name="Roehrig J."/>
            <person name="Ruller R."/>
            <person name="Salamov A."/>
            <person name="Salih N.S."/>
            <person name="Samson R.A."/>
            <person name="Sandor E."/>
            <person name="Sanguinetti M."/>
            <person name="Schuetze T."/>
            <person name="Sepcic K."/>
            <person name="Shelest E."/>
            <person name="Sherlock G."/>
            <person name="Sophianopoulou V."/>
            <person name="Squina F.M."/>
            <person name="Sun H."/>
            <person name="Susca A."/>
            <person name="Todd R.B."/>
            <person name="Tsang A."/>
            <person name="Unkles S.E."/>
            <person name="van de Wiele N."/>
            <person name="van Rossen-Uffink D."/>
            <person name="Oliveira J.V."/>
            <person name="Vesth T.C."/>
            <person name="Visser J."/>
            <person name="Yu J.-H."/>
            <person name="Zhou M."/>
            <person name="Andersen M.R."/>
            <person name="Archer D.B."/>
            <person name="Baker S.E."/>
            <person name="Benoit I."/>
            <person name="Brakhage A.A."/>
            <person name="Braus G.H."/>
            <person name="Fischer R."/>
            <person name="Frisvad J.C."/>
            <person name="Goldman G.H."/>
            <person name="Houbraken J."/>
            <person name="Oakley B."/>
            <person name="Pocsi I."/>
            <person name="Scazzocchio C."/>
            <person name="Seiboth B."/>
            <person name="vanKuyk P.A."/>
            <person name="Wortman J."/>
            <person name="Dyer P.S."/>
            <person name="Grigoriev I.V."/>
        </authorList>
    </citation>
    <scope>NUCLEOTIDE SEQUENCE [LARGE SCALE GENOMIC DNA]</scope>
    <source>
        <strain evidence="5">CBS 593.65</strain>
    </source>
</reference>
<organism evidence="4 5">
    <name type="scientific">Aspergillus sydowii CBS 593.65</name>
    <dbReference type="NCBI Taxonomy" id="1036612"/>
    <lineage>
        <taxon>Eukaryota</taxon>
        <taxon>Fungi</taxon>
        <taxon>Dikarya</taxon>
        <taxon>Ascomycota</taxon>
        <taxon>Pezizomycotina</taxon>
        <taxon>Eurotiomycetes</taxon>
        <taxon>Eurotiomycetidae</taxon>
        <taxon>Eurotiales</taxon>
        <taxon>Aspergillaceae</taxon>
        <taxon>Aspergillus</taxon>
        <taxon>Aspergillus subgen. Nidulantes</taxon>
    </lineage>
</organism>
<evidence type="ECO:0000313" key="4">
    <source>
        <dbReference type="EMBL" id="OJJ63768.1"/>
    </source>
</evidence>
<dbReference type="InterPro" id="IPR004977">
    <property type="entry name" value="Ribosomal_eS25"/>
</dbReference>
<dbReference type="RefSeq" id="XP_040707574.1">
    <property type="nucleotide sequence ID" value="XM_040848680.1"/>
</dbReference>
<dbReference type="InterPro" id="IPR015943">
    <property type="entry name" value="WD40/YVTN_repeat-like_dom_sf"/>
</dbReference>
<evidence type="ECO:0000313" key="5">
    <source>
        <dbReference type="Proteomes" id="UP000184356"/>
    </source>
</evidence>
<dbReference type="GO" id="GO:1990810">
    <property type="term" value="P:microtubule anchoring at mitotic spindle pole body"/>
    <property type="evidence" value="ECO:0007669"/>
    <property type="project" value="TreeGrafter"/>
</dbReference>
<sequence>MSRICPTPTSMDTGSNATFSSISLSDDGEYAAQLNGKDLIVHLNPTSSEFKEVQIVKVKDTGYKYLKFSRSKQDAGGPRRLLCANDSRIITWDLDPLQQHAEIENIEPGALNIEFGGDGNEVLVFHAFNTKLSVFGLDSGRSHVIKSPKFSHQNGFGYRPKTGQLAMLLKPETSDLLTVHESRSQELIGREVLPTVDAQGLKWSPDGHWIAVWDAASAGTKVLICTADGQLFRTYTGLPESDDSFDLGVRSIEWGPALNNGSSQVLSVGKVDGTVELLGTKTFSCSTTLSHVFQIDEYPPSIWRERYAAGGMSLEYGESSSSSAFITTTEPASGPRGVSLMGFSHDGSLLSTVDQARPNIVWIWNLENAPVLVSALVHEHAVRQIIWHPSSAQLLITTANNALPTVRYWSPHQPPCILRIPVSRSDNGRYDVRWLLADKDQFSRFWFGSQDDYVLGLFESDEHGAAEFRCLNTIGGKLSSGIYAPAGKQKKKWSKGKVKDKAQHAVVLEKQTAERLNKDVQSYRLITVATLVDRLKINGSLARKALADLEEKGQIKKVVGHSKMNIYTRAVTAE</sequence>
<dbReference type="InterPro" id="IPR052778">
    <property type="entry name" value="Centrosome-WD_assoc"/>
</dbReference>
<evidence type="ECO:0008006" key="6">
    <source>
        <dbReference type="Google" id="ProtNLM"/>
    </source>
</evidence>
<dbReference type="GeneID" id="63764753"/>
<dbReference type="GO" id="GO:1990811">
    <property type="term" value="C:MWP complex"/>
    <property type="evidence" value="ECO:0007669"/>
    <property type="project" value="TreeGrafter"/>
</dbReference>
<dbReference type="AlphaFoldDB" id="A0A1L9TWM4"/>
<dbReference type="GO" id="GO:0005840">
    <property type="term" value="C:ribosome"/>
    <property type="evidence" value="ECO:0007669"/>
    <property type="project" value="UniProtKB-KW"/>
</dbReference>
<keyword evidence="2" id="KW-0689">Ribosomal protein</keyword>
<name>A0A1L9TWM4_9EURO</name>
<dbReference type="Gene3D" id="3.30.63.20">
    <property type="match status" value="1"/>
</dbReference>
<dbReference type="EMBL" id="KV878582">
    <property type="protein sequence ID" value="OJJ63768.1"/>
    <property type="molecule type" value="Genomic_DNA"/>
</dbReference>
<gene>
    <name evidence="4" type="ORF">ASPSYDRAFT_53407</name>
</gene>
<comment type="similarity">
    <text evidence="1">Belongs to the eukaryotic ribosomal protein eS25 family.</text>
</comment>
<dbReference type="OrthoDB" id="308690at2759"/>
<keyword evidence="3" id="KW-0687">Ribonucleoprotein</keyword>
<dbReference type="VEuPathDB" id="FungiDB:ASPSYDRAFT_53407"/>
<keyword evidence="5" id="KW-1185">Reference proteome</keyword>
<dbReference type="FunFam" id="3.30.63.20:FF:000001">
    <property type="entry name" value="40S ribosomal protein S25"/>
    <property type="match status" value="1"/>
</dbReference>
<dbReference type="Gene3D" id="2.130.10.10">
    <property type="entry name" value="YVTN repeat-like/Quinoprotein amine dehydrogenase"/>
    <property type="match status" value="2"/>
</dbReference>
<dbReference type="Pfam" id="PF03297">
    <property type="entry name" value="Ribosomal_S25"/>
    <property type="match status" value="1"/>
</dbReference>
<evidence type="ECO:0000256" key="2">
    <source>
        <dbReference type="ARBA" id="ARBA00022980"/>
    </source>
</evidence>
<dbReference type="Proteomes" id="UP000184356">
    <property type="component" value="Unassembled WGS sequence"/>
</dbReference>
<dbReference type="SUPFAM" id="SSF50969">
    <property type="entry name" value="YVTN repeat-like/Quinoprotein amine dehydrogenase"/>
    <property type="match status" value="1"/>
</dbReference>
<evidence type="ECO:0000256" key="3">
    <source>
        <dbReference type="ARBA" id="ARBA00023274"/>
    </source>
</evidence>
<dbReference type="InterPro" id="IPR011044">
    <property type="entry name" value="Quino_amine_DH_bsu"/>
</dbReference>
<dbReference type="STRING" id="1036612.A0A1L9TWM4"/>
<dbReference type="PANTHER" id="PTHR16220:SF0">
    <property type="entry name" value="WD REPEAT-CONTAINING PROTEIN WRAP73"/>
    <property type="match status" value="1"/>
</dbReference>
<accession>A0A1L9TWM4</accession>
<evidence type="ECO:0000256" key="1">
    <source>
        <dbReference type="ARBA" id="ARBA00009106"/>
    </source>
</evidence>
<dbReference type="PANTHER" id="PTHR16220">
    <property type="entry name" value="WD REPEAT PROTEIN 8-RELATED"/>
    <property type="match status" value="1"/>
</dbReference>
<protein>
    <recommendedName>
        <fullName evidence="6">40S ribosomal protein S25</fullName>
    </recommendedName>
</protein>